<feature type="region of interest" description="Disordered" evidence="1">
    <location>
        <begin position="105"/>
        <end position="128"/>
    </location>
</feature>
<dbReference type="EMBL" id="CAEKKB010000004">
    <property type="protein sequence ID" value="CAB4307065.1"/>
    <property type="molecule type" value="Genomic_DNA"/>
</dbReference>
<accession>A0A6J5X4R6</accession>
<protein>
    <submittedName>
        <fullName evidence="2">Uncharacterized protein</fullName>
    </submittedName>
</protein>
<name>A0A6J5X4R6_PRUAR</name>
<evidence type="ECO:0000313" key="2">
    <source>
        <dbReference type="EMBL" id="CAB4307065.1"/>
    </source>
</evidence>
<evidence type="ECO:0000313" key="3">
    <source>
        <dbReference type="Proteomes" id="UP000507245"/>
    </source>
</evidence>
<sequence>MSSAYKWAVERGRKALQYGKYQLMFDDLRRNPKQVEQVKSRMKEIEKLFYHDKEPIFCETVSAVVGAKYLQGKHGWRGKTITYSSQNADKEGIIKQAKELELKPVAKDLEGDDDKSAAGPSGSQRDGK</sequence>
<dbReference type="Proteomes" id="UP000507245">
    <property type="component" value="Unassembled WGS sequence"/>
</dbReference>
<gene>
    <name evidence="2" type="ORF">ORAREDHAP_LOCUS25528</name>
</gene>
<proteinExistence type="predicted"/>
<organism evidence="2 3">
    <name type="scientific">Prunus armeniaca</name>
    <name type="common">Apricot</name>
    <name type="synonym">Armeniaca vulgaris</name>
    <dbReference type="NCBI Taxonomy" id="36596"/>
    <lineage>
        <taxon>Eukaryota</taxon>
        <taxon>Viridiplantae</taxon>
        <taxon>Streptophyta</taxon>
        <taxon>Embryophyta</taxon>
        <taxon>Tracheophyta</taxon>
        <taxon>Spermatophyta</taxon>
        <taxon>Magnoliopsida</taxon>
        <taxon>eudicotyledons</taxon>
        <taxon>Gunneridae</taxon>
        <taxon>Pentapetalae</taxon>
        <taxon>rosids</taxon>
        <taxon>fabids</taxon>
        <taxon>Rosales</taxon>
        <taxon>Rosaceae</taxon>
        <taxon>Amygdaloideae</taxon>
        <taxon>Amygdaleae</taxon>
        <taxon>Prunus</taxon>
    </lineage>
</organism>
<keyword evidence="3" id="KW-1185">Reference proteome</keyword>
<reference evidence="3" key="1">
    <citation type="journal article" date="2020" name="Genome Biol.">
        <title>Gamete binning: chromosome-level and haplotype-resolved genome assembly enabled by high-throughput single-cell sequencing of gamete genomes.</title>
        <authorList>
            <person name="Campoy J.A."/>
            <person name="Sun H."/>
            <person name="Goel M."/>
            <person name="Jiao W.-B."/>
            <person name="Folz-Donahue K."/>
            <person name="Wang N."/>
            <person name="Rubio M."/>
            <person name="Liu C."/>
            <person name="Kukat C."/>
            <person name="Ruiz D."/>
            <person name="Huettel B."/>
            <person name="Schneeberger K."/>
        </authorList>
    </citation>
    <scope>NUCLEOTIDE SEQUENCE [LARGE SCALE GENOMIC DNA]</scope>
    <source>
        <strain evidence="3">cv. Rojo Pasion</strain>
    </source>
</reference>
<evidence type="ECO:0000256" key="1">
    <source>
        <dbReference type="SAM" id="MobiDB-lite"/>
    </source>
</evidence>
<dbReference type="AlphaFoldDB" id="A0A6J5X4R6"/>